<evidence type="ECO:0000313" key="2">
    <source>
        <dbReference type="Proteomes" id="UP000193648"/>
    </source>
</evidence>
<evidence type="ECO:0000313" key="1">
    <source>
        <dbReference type="EMBL" id="ORZ27192.1"/>
    </source>
</evidence>
<dbReference type="RefSeq" id="XP_021884919.1">
    <property type="nucleotide sequence ID" value="XM_022028463.1"/>
</dbReference>
<proteinExistence type="predicted"/>
<accession>A0A1Y2H2A9</accession>
<sequence>MYLAERVRDGFSVKYNTAPRTQQEQVQNTIDINDHLGQPREGFLSPSLLRQLEKINVSKCCFARINNGTSLKVIVDPLCGKRSFEKDVTEVVGWMIVWHPTPLATNCNPLILWAS</sequence>
<protein>
    <submittedName>
        <fullName evidence="1">Uncharacterized protein</fullName>
    </submittedName>
</protein>
<keyword evidence="2" id="KW-1185">Reference proteome</keyword>
<dbReference type="GeneID" id="33570306"/>
<reference evidence="1 2" key="1">
    <citation type="submission" date="2016-07" db="EMBL/GenBank/DDBJ databases">
        <title>Pervasive Adenine N6-methylation of Active Genes in Fungi.</title>
        <authorList>
            <consortium name="DOE Joint Genome Institute"/>
            <person name="Mondo S.J."/>
            <person name="Dannebaum R.O."/>
            <person name="Kuo R.C."/>
            <person name="Labutti K."/>
            <person name="Haridas S."/>
            <person name="Kuo A."/>
            <person name="Salamov A."/>
            <person name="Ahrendt S.R."/>
            <person name="Lipzen A."/>
            <person name="Sullivan W."/>
            <person name="Andreopoulos W.B."/>
            <person name="Clum A."/>
            <person name="Lindquist E."/>
            <person name="Daum C."/>
            <person name="Ramamoorthy G.K."/>
            <person name="Gryganskyi A."/>
            <person name="Culley D."/>
            <person name="Magnuson J.K."/>
            <person name="James T.Y."/>
            <person name="O'Malley M.A."/>
            <person name="Stajich J.E."/>
            <person name="Spatafora J.W."/>
            <person name="Visel A."/>
            <person name="Grigoriev I.V."/>
        </authorList>
    </citation>
    <scope>NUCLEOTIDE SEQUENCE [LARGE SCALE GENOMIC DNA]</scope>
    <source>
        <strain evidence="1 2">NRRL 3116</strain>
    </source>
</reference>
<organism evidence="1 2">
    <name type="scientific">Lobosporangium transversale</name>
    <dbReference type="NCBI Taxonomy" id="64571"/>
    <lineage>
        <taxon>Eukaryota</taxon>
        <taxon>Fungi</taxon>
        <taxon>Fungi incertae sedis</taxon>
        <taxon>Mucoromycota</taxon>
        <taxon>Mortierellomycotina</taxon>
        <taxon>Mortierellomycetes</taxon>
        <taxon>Mortierellales</taxon>
        <taxon>Mortierellaceae</taxon>
        <taxon>Lobosporangium</taxon>
    </lineage>
</organism>
<comment type="caution">
    <text evidence="1">The sequence shown here is derived from an EMBL/GenBank/DDBJ whole genome shotgun (WGS) entry which is preliminary data.</text>
</comment>
<name>A0A1Y2H2A9_9FUNG</name>
<dbReference type="InParanoid" id="A0A1Y2H2A9"/>
<dbReference type="EMBL" id="MCFF01000004">
    <property type="protein sequence ID" value="ORZ27192.1"/>
    <property type="molecule type" value="Genomic_DNA"/>
</dbReference>
<dbReference type="AlphaFoldDB" id="A0A1Y2H2A9"/>
<dbReference type="Proteomes" id="UP000193648">
    <property type="component" value="Unassembled WGS sequence"/>
</dbReference>
<gene>
    <name evidence="1" type="ORF">BCR41DRAFT_392528</name>
</gene>